<evidence type="ECO:0000256" key="3">
    <source>
        <dbReference type="ARBA" id="ARBA00022452"/>
    </source>
</evidence>
<feature type="chain" id="PRO_5045545661" description="TonB-dependent receptor plug domain-containing protein" evidence="9">
    <location>
        <begin position="21"/>
        <end position="1041"/>
    </location>
</feature>
<comment type="similarity">
    <text evidence="8">Belongs to the TonB-dependent receptor family.</text>
</comment>
<keyword evidence="6 8" id="KW-0472">Membrane</keyword>
<evidence type="ECO:0000256" key="8">
    <source>
        <dbReference type="PROSITE-ProRule" id="PRU01360"/>
    </source>
</evidence>
<gene>
    <name evidence="11" type="ORF">PIECOFPK_00166</name>
</gene>
<dbReference type="Pfam" id="PF07715">
    <property type="entry name" value="Plug"/>
    <property type="match status" value="1"/>
</dbReference>
<evidence type="ECO:0000256" key="2">
    <source>
        <dbReference type="ARBA" id="ARBA00022448"/>
    </source>
</evidence>
<keyword evidence="3 8" id="KW-1134">Transmembrane beta strand</keyword>
<keyword evidence="5 9" id="KW-0732">Signal</keyword>
<evidence type="ECO:0000256" key="7">
    <source>
        <dbReference type="ARBA" id="ARBA00023237"/>
    </source>
</evidence>
<dbReference type="InterPro" id="IPR039426">
    <property type="entry name" value="TonB-dep_rcpt-like"/>
</dbReference>
<name>A0ABZ2EG47_9BACT</name>
<dbReference type="Gene3D" id="2.40.170.20">
    <property type="entry name" value="TonB-dependent receptor, beta-barrel domain"/>
    <property type="match status" value="1"/>
</dbReference>
<sequence>MRKILLLFAMFMGFSFLAISQTRTITGTVLDETGAPVPFATVAIKGTSFGVSADDEGQFSIQAEPSATLVVSATGFIAKEVAASSSPLTIMLVKSGSDVIEEVVVTATGQRVNKKNLGYAATVVNADRLVQAAPTNVATALSGKVPGLQINVTGSGVNPNVSVVLRGYRSITGNNQALIVLDNVIVPNEILGNLNPNDIENITVLNGSSASALYGTRASNGALIVTTKKGIPGRTEVRVAQTVQVSTVGFFPKIQKKFGSGATGYVKIYEPYENQQYGPAFDGSLVDFGEFPLPGGAMQQVPYAFDSKHGKLNFWRPDVSSQTDFSLANTSNKGRFYFSGQYVANKGLIEGDSYKRSTVSLSGNQKIYENLSLDYSVRYVQNYTRQATSGGTMYDLILNTPGHAPITTYRNWQRDSFAMPDYYYNAYYNNPYFIKDNNRSDARNEYLVGNLNLKWSPYHWWDLIGRVGMTSRNYSSKSWTGKYAYSTYAKDNSHGSYKKSDIQGSVSDNMFYTNTLVGDFQSVFTKKNIEDWDFKLTLGTQLIQDDSKNLSAGITGLALPDIYNLSNQINPPSAGESISKSRTIGVYGEAYITYRKFGTTLHLTGRRDHVSVLDPGYNTFFYPSADLSVVLSDAIPALKDNPNINLLKLRFGIANSGNVNLGPYATQPTIGQGAGYPYSGVISYTIGDRIVQKGLKPEFTFATEYGIDFEFFRRISGEFTYYIQKTRNQTLPVQLTQSTGYYSMLANVGLTKGSGFEASLNVNVVNKENWYLTLGGNYTYNDNRVVDLGIQDIERISLFTYGDQTGIYAANGYRFPVYFGTTHLRDSVTGKVIVDPVSGYPSNNTNIQPLGNTQPLHRMGVNLDAGWKGINLRVLMEYRGGYVIYAGAGPTYDFSGSSINTIMFDRERFVFPNSVYLDPATGRYVDNTNLTITDGNTGYWTQNNPRRAITENYLLSGDFWKLREISLSYNLPSKLFRNTKILKGAAINLIGRNLFILVPKENVYATDPEYSNNGTGNYLGITTLTENPPTRFYGATISFNF</sequence>
<evidence type="ECO:0000259" key="10">
    <source>
        <dbReference type="Pfam" id="PF07715"/>
    </source>
</evidence>
<feature type="domain" description="TonB-dependent receptor plug" evidence="10">
    <location>
        <begin position="114"/>
        <end position="222"/>
    </location>
</feature>
<dbReference type="SUPFAM" id="SSF56935">
    <property type="entry name" value="Porins"/>
    <property type="match status" value="1"/>
</dbReference>
<dbReference type="PANTHER" id="PTHR30069:SF29">
    <property type="entry name" value="HEMOGLOBIN AND HEMOGLOBIN-HAPTOGLOBIN-BINDING PROTEIN 1-RELATED"/>
    <property type="match status" value="1"/>
</dbReference>
<dbReference type="Pfam" id="PF13715">
    <property type="entry name" value="CarbopepD_reg_2"/>
    <property type="match status" value="1"/>
</dbReference>
<dbReference type="SUPFAM" id="SSF49464">
    <property type="entry name" value="Carboxypeptidase regulatory domain-like"/>
    <property type="match status" value="1"/>
</dbReference>
<dbReference type="PANTHER" id="PTHR30069">
    <property type="entry name" value="TONB-DEPENDENT OUTER MEMBRANE RECEPTOR"/>
    <property type="match status" value="1"/>
</dbReference>
<evidence type="ECO:0000313" key="12">
    <source>
        <dbReference type="Proteomes" id="UP001321305"/>
    </source>
</evidence>
<evidence type="ECO:0000256" key="6">
    <source>
        <dbReference type="ARBA" id="ARBA00023136"/>
    </source>
</evidence>
<protein>
    <recommendedName>
        <fullName evidence="10">TonB-dependent receptor plug domain-containing protein</fullName>
    </recommendedName>
</protein>
<dbReference type="NCBIfam" id="TIGR04056">
    <property type="entry name" value="OMP_RagA_SusC"/>
    <property type="match status" value="1"/>
</dbReference>
<dbReference type="EMBL" id="CP144143">
    <property type="protein sequence ID" value="WWC82463.1"/>
    <property type="molecule type" value="Genomic_DNA"/>
</dbReference>
<evidence type="ECO:0000256" key="4">
    <source>
        <dbReference type="ARBA" id="ARBA00022692"/>
    </source>
</evidence>
<dbReference type="InterPro" id="IPR012910">
    <property type="entry name" value="Plug_dom"/>
</dbReference>
<reference evidence="12" key="1">
    <citation type="submission" date="2024-01" db="EMBL/GenBank/DDBJ databases">
        <title>Mycovorax composti gen. nov. sp. nov., a member of the family Chitinophagaceae isolated from button mushroom compost.</title>
        <authorList>
            <person name="Thai M."/>
            <person name="Bell T.L."/>
            <person name="Kertesz M.A."/>
        </authorList>
    </citation>
    <scope>NUCLEOTIDE SEQUENCE [LARGE SCALE GENOMIC DNA]</scope>
    <source>
        <strain evidence="12">C216</strain>
    </source>
</reference>
<dbReference type="Gene3D" id="2.60.40.1120">
    <property type="entry name" value="Carboxypeptidase-like, regulatory domain"/>
    <property type="match status" value="1"/>
</dbReference>
<keyword evidence="4 8" id="KW-0812">Transmembrane</keyword>
<proteinExistence type="inferred from homology"/>
<keyword evidence="12" id="KW-1185">Reference proteome</keyword>
<evidence type="ECO:0000256" key="1">
    <source>
        <dbReference type="ARBA" id="ARBA00004571"/>
    </source>
</evidence>
<feature type="signal peptide" evidence="9">
    <location>
        <begin position="1"/>
        <end position="20"/>
    </location>
</feature>
<keyword evidence="2 8" id="KW-0813">Transport</keyword>
<dbReference type="Proteomes" id="UP001321305">
    <property type="component" value="Chromosome"/>
</dbReference>
<dbReference type="RefSeq" id="WP_409966286.1">
    <property type="nucleotide sequence ID" value="NZ_CP144143.1"/>
</dbReference>
<dbReference type="Gene3D" id="2.170.130.10">
    <property type="entry name" value="TonB-dependent receptor, plug domain"/>
    <property type="match status" value="1"/>
</dbReference>
<evidence type="ECO:0000313" key="11">
    <source>
        <dbReference type="EMBL" id="WWC82463.1"/>
    </source>
</evidence>
<dbReference type="PROSITE" id="PS52016">
    <property type="entry name" value="TONB_DEPENDENT_REC_3"/>
    <property type="match status" value="1"/>
</dbReference>
<dbReference type="InterPro" id="IPR008969">
    <property type="entry name" value="CarboxyPept-like_regulatory"/>
</dbReference>
<accession>A0ABZ2EG47</accession>
<evidence type="ECO:0000256" key="5">
    <source>
        <dbReference type="ARBA" id="ARBA00022729"/>
    </source>
</evidence>
<dbReference type="InterPro" id="IPR036942">
    <property type="entry name" value="Beta-barrel_TonB_sf"/>
</dbReference>
<dbReference type="InterPro" id="IPR037066">
    <property type="entry name" value="Plug_dom_sf"/>
</dbReference>
<dbReference type="InterPro" id="IPR023996">
    <property type="entry name" value="TonB-dep_OMP_SusC/RagA"/>
</dbReference>
<comment type="subcellular location">
    <subcellularLocation>
        <location evidence="1 8">Cell outer membrane</location>
        <topology evidence="1 8">Multi-pass membrane protein</topology>
    </subcellularLocation>
</comment>
<organism evidence="11 12">
    <name type="scientific">Mycovorax composti</name>
    <dbReference type="NCBI Taxonomy" id="2962693"/>
    <lineage>
        <taxon>Bacteria</taxon>
        <taxon>Pseudomonadati</taxon>
        <taxon>Bacteroidota</taxon>
        <taxon>Chitinophagia</taxon>
        <taxon>Chitinophagales</taxon>
        <taxon>Chitinophagaceae</taxon>
        <taxon>Mycovorax</taxon>
    </lineage>
</organism>
<evidence type="ECO:0000256" key="9">
    <source>
        <dbReference type="SAM" id="SignalP"/>
    </source>
</evidence>
<keyword evidence="7 8" id="KW-0998">Cell outer membrane</keyword>